<feature type="transmembrane region" description="Helical" evidence="1">
    <location>
        <begin position="7"/>
        <end position="28"/>
    </location>
</feature>
<reference evidence="3 4" key="1">
    <citation type="submission" date="2016-06" db="EMBL/GenBank/DDBJ databases">
        <authorList>
            <person name="Kjaerup R.B."/>
            <person name="Dalgaard T.S."/>
            <person name="Juul-Madsen H.R."/>
        </authorList>
    </citation>
    <scope>NUCLEOTIDE SEQUENCE [LARGE SCALE GENOMIC DNA]</scope>
    <source>
        <strain evidence="3">3</strain>
    </source>
</reference>
<protein>
    <recommendedName>
        <fullName evidence="2">Inner membrane protein YgaP-like transmembrane domain-containing protein</fullName>
    </recommendedName>
</protein>
<dbReference type="Gene3D" id="6.10.140.1340">
    <property type="match status" value="1"/>
</dbReference>
<dbReference type="Proteomes" id="UP000199169">
    <property type="component" value="Unassembled WGS sequence"/>
</dbReference>
<proteinExistence type="predicted"/>
<evidence type="ECO:0000313" key="3">
    <source>
        <dbReference type="EMBL" id="SBT03142.1"/>
    </source>
</evidence>
<feature type="transmembrane region" description="Helical" evidence="1">
    <location>
        <begin position="34"/>
        <end position="55"/>
    </location>
</feature>
<dbReference type="RefSeq" id="WP_186405276.1">
    <property type="nucleotide sequence ID" value="NZ_FLQX01000001.1"/>
</dbReference>
<sequence length="69" mass="7592">MTTDRAVRIMAGSFILISLALGVVDSPLFVSKYFLWFTVFVGANLLQSGFTRFCPAESIMVRLGMKRGG</sequence>
<evidence type="ECO:0000259" key="2">
    <source>
        <dbReference type="Pfam" id="PF11127"/>
    </source>
</evidence>
<name>A0A1A8XFL0_9PROT</name>
<dbReference type="InterPro" id="IPR021309">
    <property type="entry name" value="YgaP-like_TM"/>
</dbReference>
<keyword evidence="1" id="KW-1133">Transmembrane helix</keyword>
<keyword evidence="1" id="KW-0472">Membrane</keyword>
<dbReference type="AlphaFoldDB" id="A0A1A8XFL0"/>
<evidence type="ECO:0000256" key="1">
    <source>
        <dbReference type="SAM" id="Phobius"/>
    </source>
</evidence>
<dbReference type="STRING" id="1860102.ACCAA_10090"/>
<gene>
    <name evidence="3" type="ORF">ACCAA_10090</name>
</gene>
<keyword evidence="1" id="KW-0812">Transmembrane</keyword>
<feature type="domain" description="Inner membrane protein YgaP-like transmembrane" evidence="2">
    <location>
        <begin position="2"/>
        <end position="60"/>
    </location>
</feature>
<dbReference type="Pfam" id="PF11127">
    <property type="entry name" value="YgaP-like_TM"/>
    <property type="match status" value="1"/>
</dbReference>
<keyword evidence="4" id="KW-1185">Reference proteome</keyword>
<organism evidence="3 4">
    <name type="scientific">Candidatus Accumulibacter aalborgensis</name>
    <dbReference type="NCBI Taxonomy" id="1860102"/>
    <lineage>
        <taxon>Bacteria</taxon>
        <taxon>Pseudomonadati</taxon>
        <taxon>Pseudomonadota</taxon>
        <taxon>Betaproteobacteria</taxon>
        <taxon>Candidatus Accumulibacter</taxon>
    </lineage>
</organism>
<evidence type="ECO:0000313" key="4">
    <source>
        <dbReference type="Proteomes" id="UP000199169"/>
    </source>
</evidence>
<dbReference type="EMBL" id="FLQX01000001">
    <property type="protein sequence ID" value="SBT03142.1"/>
    <property type="molecule type" value="Genomic_DNA"/>
</dbReference>
<accession>A0A1A8XFL0</accession>